<proteinExistence type="predicted"/>
<organism evidence="1 2">
    <name type="scientific">Campylobacter showae RM3277</name>
    <dbReference type="NCBI Taxonomy" id="553219"/>
    <lineage>
        <taxon>Bacteria</taxon>
        <taxon>Pseudomonadati</taxon>
        <taxon>Campylobacterota</taxon>
        <taxon>Epsilonproteobacteria</taxon>
        <taxon>Campylobacterales</taxon>
        <taxon>Campylobacteraceae</taxon>
        <taxon>Campylobacter</taxon>
    </lineage>
</organism>
<protein>
    <submittedName>
        <fullName evidence="1">Uncharacterized protein</fullName>
    </submittedName>
</protein>
<keyword evidence="2" id="KW-1185">Reference proteome</keyword>
<reference evidence="1 2" key="1">
    <citation type="submission" date="2009-07" db="EMBL/GenBank/DDBJ databases">
        <authorList>
            <person name="Madupu R."/>
            <person name="Sebastian Y."/>
            <person name="Durkin A.S."/>
            <person name="Torralba M."/>
            <person name="Methe B."/>
            <person name="Sutton G.G."/>
            <person name="Strausberg R.L."/>
            <person name="Nelson K.E."/>
        </authorList>
    </citation>
    <scope>NUCLEOTIDE SEQUENCE [LARGE SCALE GENOMIC DNA]</scope>
    <source>
        <strain evidence="1 2">RM3277</strain>
    </source>
</reference>
<comment type="caution">
    <text evidence="1">The sequence shown here is derived from an EMBL/GenBank/DDBJ whole genome shotgun (WGS) entry which is preliminary data.</text>
</comment>
<evidence type="ECO:0000313" key="1">
    <source>
        <dbReference type="EMBL" id="EET78732.1"/>
    </source>
</evidence>
<dbReference type="EMBL" id="ACVQ01000032">
    <property type="protein sequence ID" value="EET78732.1"/>
    <property type="molecule type" value="Genomic_DNA"/>
</dbReference>
<dbReference type="eggNOG" id="ENOG5031AMA">
    <property type="taxonomic scope" value="Bacteria"/>
</dbReference>
<sequence>MLCFTATHDKCASFAKQNLPRLAKKYRALFFVFIKFARLFDDIAAYFCCIKLLKSIKFELKF</sequence>
<name>C6RII9_9BACT</name>
<dbReference type="STRING" id="553219.CAMSH0001_1336"/>
<dbReference type="AlphaFoldDB" id="C6RII9"/>
<dbReference type="Proteomes" id="UP000003107">
    <property type="component" value="Unassembled WGS sequence"/>
</dbReference>
<accession>C6RII9</accession>
<evidence type="ECO:0000313" key="2">
    <source>
        <dbReference type="Proteomes" id="UP000003107"/>
    </source>
</evidence>
<gene>
    <name evidence="1" type="ORF">CAMSH0001_1336</name>
</gene>